<evidence type="ECO:0000256" key="1">
    <source>
        <dbReference type="SAM" id="MobiDB-lite"/>
    </source>
</evidence>
<dbReference type="AlphaFoldDB" id="A0AA40A2E8"/>
<feature type="compositionally biased region" description="Polar residues" evidence="1">
    <location>
        <begin position="14"/>
        <end position="27"/>
    </location>
</feature>
<gene>
    <name evidence="2" type="ORF">B0H67DRAFT_322878</name>
</gene>
<dbReference type="Proteomes" id="UP001172102">
    <property type="component" value="Unassembled WGS sequence"/>
</dbReference>
<protein>
    <submittedName>
        <fullName evidence="2">Uncharacterized protein</fullName>
    </submittedName>
</protein>
<feature type="compositionally biased region" description="Low complexity" evidence="1">
    <location>
        <begin position="168"/>
        <end position="186"/>
    </location>
</feature>
<evidence type="ECO:0000313" key="2">
    <source>
        <dbReference type="EMBL" id="KAK0707814.1"/>
    </source>
</evidence>
<comment type="caution">
    <text evidence="2">The sequence shown here is derived from an EMBL/GenBank/DDBJ whole genome shotgun (WGS) entry which is preliminary data.</text>
</comment>
<name>A0AA40A2E8_9PEZI</name>
<proteinExistence type="predicted"/>
<feature type="region of interest" description="Disordered" evidence="1">
    <location>
        <begin position="1"/>
        <end position="96"/>
    </location>
</feature>
<dbReference type="EMBL" id="JAUKUA010000006">
    <property type="protein sequence ID" value="KAK0707814.1"/>
    <property type="molecule type" value="Genomic_DNA"/>
</dbReference>
<feature type="compositionally biased region" description="Basic and acidic residues" evidence="1">
    <location>
        <begin position="191"/>
        <end position="215"/>
    </location>
</feature>
<feature type="region of interest" description="Disordered" evidence="1">
    <location>
        <begin position="130"/>
        <end position="215"/>
    </location>
</feature>
<organism evidence="2 3">
    <name type="scientific">Lasiosphaeris hirsuta</name>
    <dbReference type="NCBI Taxonomy" id="260670"/>
    <lineage>
        <taxon>Eukaryota</taxon>
        <taxon>Fungi</taxon>
        <taxon>Dikarya</taxon>
        <taxon>Ascomycota</taxon>
        <taxon>Pezizomycotina</taxon>
        <taxon>Sordariomycetes</taxon>
        <taxon>Sordariomycetidae</taxon>
        <taxon>Sordariales</taxon>
        <taxon>Lasiosphaeriaceae</taxon>
        <taxon>Lasiosphaeris</taxon>
    </lineage>
</organism>
<reference evidence="2" key="1">
    <citation type="submission" date="2023-06" db="EMBL/GenBank/DDBJ databases">
        <title>Genome-scale phylogeny and comparative genomics of the fungal order Sordariales.</title>
        <authorList>
            <consortium name="Lawrence Berkeley National Laboratory"/>
            <person name="Hensen N."/>
            <person name="Bonometti L."/>
            <person name="Westerberg I."/>
            <person name="Brannstrom I.O."/>
            <person name="Guillou S."/>
            <person name="Cros-Aarteil S."/>
            <person name="Calhoun S."/>
            <person name="Haridas S."/>
            <person name="Kuo A."/>
            <person name="Mondo S."/>
            <person name="Pangilinan J."/>
            <person name="Riley R."/>
            <person name="Labutti K."/>
            <person name="Andreopoulos B."/>
            <person name="Lipzen A."/>
            <person name="Chen C."/>
            <person name="Yanf M."/>
            <person name="Daum C."/>
            <person name="Ng V."/>
            <person name="Clum A."/>
            <person name="Steindorff A."/>
            <person name="Ohm R."/>
            <person name="Martin F."/>
            <person name="Silar P."/>
            <person name="Natvig D."/>
            <person name="Lalanne C."/>
            <person name="Gautier V."/>
            <person name="Ament-Velasquez S.L."/>
            <person name="Kruys A."/>
            <person name="Hutchinson M.I."/>
            <person name="Powell A.J."/>
            <person name="Barry K."/>
            <person name="Miller A.N."/>
            <person name="Grigoriev I.V."/>
            <person name="Debuchy R."/>
            <person name="Gladieux P."/>
            <person name="Thoren M.H."/>
            <person name="Johannesson H."/>
        </authorList>
    </citation>
    <scope>NUCLEOTIDE SEQUENCE</scope>
    <source>
        <strain evidence="2">SMH4607-1</strain>
    </source>
</reference>
<accession>A0AA40A2E8</accession>
<keyword evidence="3" id="KW-1185">Reference proteome</keyword>
<feature type="compositionally biased region" description="Basic and acidic residues" evidence="1">
    <location>
        <begin position="130"/>
        <end position="167"/>
    </location>
</feature>
<feature type="compositionally biased region" description="Low complexity" evidence="1">
    <location>
        <begin position="1"/>
        <end position="13"/>
    </location>
</feature>
<sequence>MDNSTTTTTTTTTGLTQLRKANTTLQKENAVLRRKNELLQHAADTSPRAGRPGRPDSQMSSRGTGAPGTSREHIDWRGKQPSFMRATEASLQREDDTAAKYHLHHRHASPAVEEAHFVRREPEGKGVVVRRGEAVTPIKDDSVAPAGRREEEERLERTEVVPVKRYDSGPSSDSSPVPGSQSSPTGSEEESLVRGHDDQVSAVDESKLDGDSELV</sequence>
<evidence type="ECO:0000313" key="3">
    <source>
        <dbReference type="Proteomes" id="UP001172102"/>
    </source>
</evidence>